<sequence>MANKYRRTVDTDQQALNGSAYRPFGFERQSKELISGNGEAVVVVVVAAAVLVVVVVAAVVVVDVVSPVQACISCLSWQLNSFGSADLSDQDKGRRVVVCSRKVAGSTGLAWVWSLNDVRLLYIWQYFPMVRSCRSVEHRRDYLDRDVLLHSSSCDRCSNRTDFLIYSVLRRARSLASISFRFHCKLLHQHKCELWACC</sequence>
<evidence type="ECO:0000313" key="2">
    <source>
        <dbReference type="EMBL" id="KRY39321.1"/>
    </source>
</evidence>
<organism evidence="2 3">
    <name type="scientific">Trichinella spiralis</name>
    <name type="common">Trichina worm</name>
    <dbReference type="NCBI Taxonomy" id="6334"/>
    <lineage>
        <taxon>Eukaryota</taxon>
        <taxon>Metazoa</taxon>
        <taxon>Ecdysozoa</taxon>
        <taxon>Nematoda</taxon>
        <taxon>Enoplea</taxon>
        <taxon>Dorylaimia</taxon>
        <taxon>Trichinellida</taxon>
        <taxon>Trichinellidae</taxon>
        <taxon>Trichinella</taxon>
    </lineage>
</organism>
<dbReference type="HOGENOM" id="CLU_1379770_0_0_1"/>
<evidence type="ECO:0000256" key="1">
    <source>
        <dbReference type="SAM" id="Phobius"/>
    </source>
</evidence>
<feature type="transmembrane region" description="Helical" evidence="1">
    <location>
        <begin position="40"/>
        <end position="62"/>
    </location>
</feature>
<keyword evidence="1" id="KW-1133">Transmembrane helix</keyword>
<dbReference type="RefSeq" id="XP_003374904.1">
    <property type="nucleotide sequence ID" value="XM_003374856.1"/>
</dbReference>
<dbReference type="EMBL" id="JYDH01000019">
    <property type="protein sequence ID" value="KRY39321.1"/>
    <property type="molecule type" value="Genomic_DNA"/>
</dbReference>
<keyword evidence="1" id="KW-0812">Transmembrane</keyword>
<keyword evidence="3" id="KW-1185">Reference proteome</keyword>
<reference evidence="2 3" key="1">
    <citation type="submission" date="2015-01" db="EMBL/GenBank/DDBJ databases">
        <title>Evolution of Trichinella species and genotypes.</title>
        <authorList>
            <person name="Korhonen P.K."/>
            <person name="Edoardo P."/>
            <person name="Giuseppe L.R."/>
            <person name="Gasser R.B."/>
        </authorList>
    </citation>
    <scope>NUCLEOTIDE SEQUENCE [LARGE SCALE GENOMIC DNA]</scope>
    <source>
        <strain evidence="2">ISS3</strain>
    </source>
</reference>
<dbReference type="InParanoid" id="E5SI24"/>
<name>E5SI24_TRISP</name>
<dbReference type="Proteomes" id="UP000054776">
    <property type="component" value="Unassembled WGS sequence"/>
</dbReference>
<dbReference type="AlphaFoldDB" id="E5SI24"/>
<gene>
    <name evidence="2" type="ORF">T01_1792</name>
</gene>
<protein>
    <submittedName>
        <fullName evidence="2">Uncharacterized protein</fullName>
    </submittedName>
</protein>
<evidence type="ECO:0000313" key="3">
    <source>
        <dbReference type="Proteomes" id="UP000054776"/>
    </source>
</evidence>
<accession>E5SI24</accession>
<proteinExistence type="predicted"/>
<keyword evidence="1" id="KW-0472">Membrane</keyword>
<dbReference type="KEGG" id="tsp:Tsp_04090"/>
<comment type="caution">
    <text evidence="2">The sequence shown here is derived from an EMBL/GenBank/DDBJ whole genome shotgun (WGS) entry which is preliminary data.</text>
</comment>